<feature type="region of interest" description="Disordered" evidence="4">
    <location>
        <begin position="1"/>
        <end position="119"/>
    </location>
</feature>
<feature type="compositionally biased region" description="Basic residues" evidence="4">
    <location>
        <begin position="22"/>
        <end position="34"/>
    </location>
</feature>
<gene>
    <name evidence="6" type="ordered locus">BN6_39630</name>
</gene>
<dbReference type="InterPro" id="IPR000847">
    <property type="entry name" value="LysR_HTH_N"/>
</dbReference>
<dbReference type="EMBL" id="HE804045">
    <property type="protein sequence ID" value="CCH31250.1"/>
    <property type="molecule type" value="Genomic_DNA"/>
</dbReference>
<dbReference type="SUPFAM" id="SSF46785">
    <property type="entry name" value="Winged helix' DNA-binding domain"/>
    <property type="match status" value="1"/>
</dbReference>
<evidence type="ECO:0000256" key="4">
    <source>
        <dbReference type="SAM" id="MobiDB-lite"/>
    </source>
</evidence>
<feature type="compositionally biased region" description="Low complexity" evidence="4">
    <location>
        <begin position="101"/>
        <end position="119"/>
    </location>
</feature>
<feature type="compositionally biased region" description="Low complexity" evidence="4">
    <location>
        <begin position="10"/>
        <end position="20"/>
    </location>
</feature>
<dbReference type="STRING" id="1179773.BN6_39630"/>
<keyword evidence="2" id="KW-0805">Transcription regulation</keyword>
<feature type="domain" description="HTH lysR-type" evidence="5">
    <location>
        <begin position="149"/>
        <end position="200"/>
    </location>
</feature>
<dbReference type="PROSITE" id="PS50931">
    <property type="entry name" value="HTH_LYSR"/>
    <property type="match status" value="1"/>
</dbReference>
<dbReference type="InterPro" id="IPR036388">
    <property type="entry name" value="WH-like_DNA-bd_sf"/>
</dbReference>
<feature type="compositionally biased region" description="Low complexity" evidence="4">
    <location>
        <begin position="35"/>
        <end position="50"/>
    </location>
</feature>
<evidence type="ECO:0000256" key="2">
    <source>
        <dbReference type="ARBA" id="ARBA00023015"/>
    </source>
</evidence>
<keyword evidence="3" id="KW-0804">Transcription</keyword>
<dbReference type="AlphaFoldDB" id="K0JTX4"/>
<dbReference type="GO" id="GO:0003700">
    <property type="term" value="F:DNA-binding transcription factor activity"/>
    <property type="evidence" value="ECO:0007669"/>
    <property type="project" value="InterPro"/>
</dbReference>
<sequence>MPKVSPEVQTARSTQPTTRPTPKPRHERRPRTAHHAPVSAIASSSAAPSAYPTTGSMNRAMANTSKPATADTKTPKHAAITTATPTSKRVGSAVGGSSRTGLDSSTGSSPSSGPRQPLSLRCIASKTPTAASMPIRHTMAGVDVVAACRAFVAVSGHGSFTVGASVARIPQSVASRRIAALEKYLGARLLTRSSRSVALTPFGRELLPSARRLVELAEAMEHDAEQARLRPFRIAVPAVCAPHRLARLVAAARGHGLTLDPHPADPGRRAELARTLEVRAAVVAVPPDEGAWRVPLGLAGVADEGGTSALYLETLRAGRVDRRARRRRVWIHAEDDVPHVRDRVTRLRDAVGLLPAQVVVTASLVAATAEVLGSADLLLCPPGQAAELGLHWRPIGELTLARGYDVTSRAREDVQRIRALPPALIGACLGAVDDHAPGVGAG</sequence>
<dbReference type="Pfam" id="PF00126">
    <property type="entry name" value="HTH_1"/>
    <property type="match status" value="1"/>
</dbReference>
<comment type="similarity">
    <text evidence="1">Belongs to the LysR transcriptional regulatory family.</text>
</comment>
<dbReference type="Proteomes" id="UP000006281">
    <property type="component" value="Chromosome"/>
</dbReference>
<dbReference type="KEGG" id="sesp:BN6_39630"/>
<accession>K0JTX4</accession>
<dbReference type="HOGENOM" id="CLU_619471_0_0_11"/>
<name>K0JTX4_SACES</name>
<dbReference type="Gene3D" id="1.10.10.10">
    <property type="entry name" value="Winged helix-like DNA-binding domain superfamily/Winged helix DNA-binding domain"/>
    <property type="match status" value="1"/>
</dbReference>
<dbReference type="PATRIC" id="fig|1179773.3.peg.3966"/>
<organism evidence="6 7">
    <name type="scientific">Saccharothrix espanaensis (strain ATCC 51144 / DSM 44229 / JCM 9112 / NBRC 15066 / NRRL 15764)</name>
    <dbReference type="NCBI Taxonomy" id="1179773"/>
    <lineage>
        <taxon>Bacteria</taxon>
        <taxon>Bacillati</taxon>
        <taxon>Actinomycetota</taxon>
        <taxon>Actinomycetes</taxon>
        <taxon>Pseudonocardiales</taxon>
        <taxon>Pseudonocardiaceae</taxon>
        <taxon>Saccharothrix</taxon>
    </lineage>
</organism>
<feature type="compositionally biased region" description="Polar residues" evidence="4">
    <location>
        <begin position="81"/>
        <end position="100"/>
    </location>
</feature>
<evidence type="ECO:0000259" key="5">
    <source>
        <dbReference type="PROSITE" id="PS50931"/>
    </source>
</evidence>
<protein>
    <submittedName>
        <fullName evidence="6">Transcriptional regulator, LysR family</fullName>
    </submittedName>
</protein>
<evidence type="ECO:0000256" key="3">
    <source>
        <dbReference type="ARBA" id="ARBA00023163"/>
    </source>
</evidence>
<dbReference type="InterPro" id="IPR036390">
    <property type="entry name" value="WH_DNA-bd_sf"/>
</dbReference>
<evidence type="ECO:0000256" key="1">
    <source>
        <dbReference type="ARBA" id="ARBA00009437"/>
    </source>
</evidence>
<dbReference type="PANTHER" id="PTHR30126">
    <property type="entry name" value="HTH-TYPE TRANSCRIPTIONAL REGULATOR"/>
    <property type="match status" value="1"/>
</dbReference>
<proteinExistence type="inferred from homology"/>
<dbReference type="eggNOG" id="COG0583">
    <property type="taxonomic scope" value="Bacteria"/>
</dbReference>
<evidence type="ECO:0000313" key="6">
    <source>
        <dbReference type="EMBL" id="CCH31250.1"/>
    </source>
</evidence>
<reference evidence="6 7" key="1">
    <citation type="journal article" date="2012" name="BMC Genomics">
        <title>Complete genome sequence of Saccharothrix espanaensis DSM 44229T and comparison to the other completely sequenced Pseudonocardiaceae.</title>
        <authorList>
            <person name="Strobel T."/>
            <person name="Al-Dilaimi A."/>
            <person name="Blom J."/>
            <person name="Gessner A."/>
            <person name="Kalinowski J."/>
            <person name="Luzhetska M."/>
            <person name="Puhler A."/>
            <person name="Szczepanowski R."/>
            <person name="Bechthold A."/>
            <person name="Ruckert C."/>
        </authorList>
    </citation>
    <scope>NUCLEOTIDE SEQUENCE [LARGE SCALE GENOMIC DNA]</scope>
    <source>
        <strain evidence="7">ATCC 51144 / DSM 44229 / JCM 9112 / NBRC 15066 / NRRL 15764</strain>
    </source>
</reference>
<dbReference type="GO" id="GO:0000976">
    <property type="term" value="F:transcription cis-regulatory region binding"/>
    <property type="evidence" value="ECO:0007669"/>
    <property type="project" value="TreeGrafter"/>
</dbReference>
<keyword evidence="7" id="KW-1185">Reference proteome</keyword>
<evidence type="ECO:0000313" key="7">
    <source>
        <dbReference type="Proteomes" id="UP000006281"/>
    </source>
</evidence>
<dbReference type="PANTHER" id="PTHR30126:SF39">
    <property type="entry name" value="HTH-TYPE TRANSCRIPTIONAL REGULATOR CYSL"/>
    <property type="match status" value="1"/>
</dbReference>
<feature type="compositionally biased region" description="Polar residues" evidence="4">
    <location>
        <begin position="51"/>
        <end position="67"/>
    </location>
</feature>